<evidence type="ECO:0000313" key="2">
    <source>
        <dbReference type="Proteomes" id="UP000236755"/>
    </source>
</evidence>
<reference evidence="1 2" key="1">
    <citation type="submission" date="2016-10" db="EMBL/GenBank/DDBJ databases">
        <authorList>
            <person name="de Groot N.N."/>
        </authorList>
    </citation>
    <scope>NUCLEOTIDE SEQUENCE [LARGE SCALE GENOMIC DNA]</scope>
    <source>
        <strain evidence="1 2">CGMCC 1.8712</strain>
    </source>
</reference>
<evidence type="ECO:0000313" key="1">
    <source>
        <dbReference type="EMBL" id="SEA31894.1"/>
    </source>
</evidence>
<sequence>MLVVRSLLAQHLHNFLNTFLIGFDTTLPEDLEGDLITVVRNYPETRILKLSSLKFGNIKHRARSSYR</sequence>
<organism evidence="1 2">
    <name type="scientific">Haloplanus vescus</name>
    <dbReference type="NCBI Taxonomy" id="555874"/>
    <lineage>
        <taxon>Archaea</taxon>
        <taxon>Methanobacteriati</taxon>
        <taxon>Methanobacteriota</taxon>
        <taxon>Stenosarchaea group</taxon>
        <taxon>Halobacteria</taxon>
        <taxon>Halobacteriales</taxon>
        <taxon>Haloferacaceae</taxon>
        <taxon>Haloplanus</taxon>
    </lineage>
</organism>
<dbReference type="EMBL" id="FNQT01000005">
    <property type="protein sequence ID" value="SEA31894.1"/>
    <property type="molecule type" value="Genomic_DNA"/>
</dbReference>
<gene>
    <name evidence="1" type="ORF">SAMN04488065_2637</name>
</gene>
<name>A0A1H4A8V3_9EURY</name>
<proteinExistence type="predicted"/>
<accession>A0A1H4A8V3</accession>
<dbReference type="Proteomes" id="UP000236755">
    <property type="component" value="Unassembled WGS sequence"/>
</dbReference>
<dbReference type="AlphaFoldDB" id="A0A1H4A8V3"/>
<keyword evidence="2" id="KW-1185">Reference proteome</keyword>
<protein>
    <submittedName>
        <fullName evidence="1">Uncharacterized protein</fullName>
    </submittedName>
</protein>